<dbReference type="InterPro" id="IPR050147">
    <property type="entry name" value="Ser/Thr_Dehydratase"/>
</dbReference>
<dbReference type="PANTHER" id="PTHR48078:SF2">
    <property type="entry name" value="CATABOLIC L-SERINE_THREONINE DEHYDRATASE"/>
    <property type="match status" value="1"/>
</dbReference>
<dbReference type="Gene3D" id="3.40.50.1100">
    <property type="match status" value="2"/>
</dbReference>
<dbReference type="InterPro" id="IPR000634">
    <property type="entry name" value="Ser/Thr_deHydtase_PyrdxlP-BS"/>
</dbReference>
<dbReference type="PANTHER" id="PTHR48078">
    <property type="entry name" value="THREONINE DEHYDRATASE, MITOCHONDRIAL-RELATED"/>
    <property type="match status" value="1"/>
</dbReference>
<evidence type="ECO:0000256" key="2">
    <source>
        <dbReference type="ARBA" id="ARBA00010869"/>
    </source>
</evidence>
<evidence type="ECO:0000256" key="4">
    <source>
        <dbReference type="ARBA" id="ARBA00022898"/>
    </source>
</evidence>
<organism evidence="8 9">
    <name type="scientific">Discostella pseudostelligera</name>
    <dbReference type="NCBI Taxonomy" id="259834"/>
    <lineage>
        <taxon>Eukaryota</taxon>
        <taxon>Sar</taxon>
        <taxon>Stramenopiles</taxon>
        <taxon>Ochrophyta</taxon>
        <taxon>Bacillariophyta</taxon>
        <taxon>Coscinodiscophyceae</taxon>
        <taxon>Thalassiosirophycidae</taxon>
        <taxon>Stephanodiscales</taxon>
        <taxon>Stephanodiscaceae</taxon>
        <taxon>Discostella</taxon>
    </lineage>
</organism>
<dbReference type="PROSITE" id="PS00165">
    <property type="entry name" value="DEHYDRATASE_SER_THR"/>
    <property type="match status" value="1"/>
</dbReference>
<comment type="cofactor">
    <cofactor evidence="1">
        <name>pyridoxal 5'-phosphate</name>
        <dbReference type="ChEBI" id="CHEBI:597326"/>
    </cofactor>
</comment>
<keyword evidence="4" id="KW-0663">Pyridoxal phosphate</keyword>
<dbReference type="InterPro" id="IPR001926">
    <property type="entry name" value="TrpB-like_PALP"/>
</dbReference>
<proteinExistence type="inferred from homology"/>
<feature type="domain" description="Tryptophan synthase beta chain-like PALP" evidence="7">
    <location>
        <begin position="28"/>
        <end position="370"/>
    </location>
</feature>
<reference evidence="8 9" key="1">
    <citation type="submission" date="2024-10" db="EMBL/GenBank/DDBJ databases">
        <title>Updated reference genomes for cyclostephanoid diatoms.</title>
        <authorList>
            <person name="Roberts W.R."/>
            <person name="Alverson A.J."/>
        </authorList>
    </citation>
    <scope>NUCLEOTIDE SEQUENCE [LARGE SCALE GENOMIC DNA]</scope>
    <source>
        <strain evidence="8 9">AJA232-27</strain>
    </source>
</reference>
<dbReference type="GO" id="GO:0003941">
    <property type="term" value="F:L-serine ammonia-lyase activity"/>
    <property type="evidence" value="ECO:0007669"/>
    <property type="project" value="UniProtKB-EC"/>
</dbReference>
<dbReference type="SUPFAM" id="SSF53686">
    <property type="entry name" value="Tryptophan synthase beta subunit-like PLP-dependent enzymes"/>
    <property type="match status" value="1"/>
</dbReference>
<keyword evidence="5" id="KW-0456">Lyase</keyword>
<dbReference type="AlphaFoldDB" id="A0ABD3M8W1"/>
<evidence type="ECO:0000313" key="9">
    <source>
        <dbReference type="Proteomes" id="UP001530293"/>
    </source>
</evidence>
<evidence type="ECO:0000259" key="7">
    <source>
        <dbReference type="Pfam" id="PF00291"/>
    </source>
</evidence>
<dbReference type="EC" id="4.3.1.17" evidence="3"/>
<dbReference type="Proteomes" id="UP001530293">
    <property type="component" value="Unassembled WGS sequence"/>
</dbReference>
<evidence type="ECO:0000313" key="8">
    <source>
        <dbReference type="EMBL" id="KAL3760449.1"/>
    </source>
</evidence>
<keyword evidence="9" id="KW-1185">Reference proteome</keyword>
<evidence type="ECO:0000256" key="3">
    <source>
        <dbReference type="ARBA" id="ARBA00012093"/>
    </source>
</evidence>
<dbReference type="EMBL" id="JALLBG020000186">
    <property type="protein sequence ID" value="KAL3760449.1"/>
    <property type="molecule type" value="Genomic_DNA"/>
</dbReference>
<accession>A0ABD3M8W1</accession>
<gene>
    <name evidence="8" type="ORF">ACHAWU_005984</name>
</gene>
<sequence length="415" mass="44469">MTLSATTNAASKPYCIAQEARSLNLFSTTPLIYSIPLSKLCHPHPVYRKLDLLQMSGSFKDRGMAHLCATVNRVYNDNYRKKQQQQMGDVEAPINGDGQDTTNNPPKMKLISSSGGNAGLAVTTVARNIPTMDVYVIVPETTKPIVIQKLQSLGADVTVHGANWNDADALARLRVQEANEEFGQGHAVYVSPFDNPLLWTGHSTVVDEIVTQLLEQSPDLKMGAILASVGGGGLLSGVFEGIERNYYGSNDARANVVRGSKVFACETDGAASFAASFAASSGKKEVSLVRLSGITSVATSLGALEVTPAVIQRAHRHQERGESSKCGEDVLSYVCSDAEAVDACLRFATDHRMLVEPACGAALAPLYTERMRTMLLNELGRNDDDGENSAIVVEVCGGSGVDLDILQGWKDKYLG</sequence>
<evidence type="ECO:0000256" key="1">
    <source>
        <dbReference type="ARBA" id="ARBA00001933"/>
    </source>
</evidence>
<dbReference type="GO" id="GO:0004794">
    <property type="term" value="F:threonine deaminase activity"/>
    <property type="evidence" value="ECO:0007669"/>
    <property type="project" value="UniProtKB-ARBA"/>
</dbReference>
<evidence type="ECO:0000256" key="5">
    <source>
        <dbReference type="ARBA" id="ARBA00023239"/>
    </source>
</evidence>
<dbReference type="Pfam" id="PF00291">
    <property type="entry name" value="PALP"/>
    <property type="match status" value="1"/>
</dbReference>
<evidence type="ECO:0000256" key="6">
    <source>
        <dbReference type="ARBA" id="ARBA00049406"/>
    </source>
</evidence>
<name>A0ABD3M8W1_9STRA</name>
<comment type="caution">
    <text evidence="8">The sequence shown here is derived from an EMBL/GenBank/DDBJ whole genome shotgun (WGS) entry which is preliminary data.</text>
</comment>
<comment type="similarity">
    <text evidence="2">Belongs to the serine/threonine dehydratase family.</text>
</comment>
<protein>
    <recommendedName>
        <fullName evidence="3">L-serine ammonia-lyase</fullName>
        <ecNumber evidence="3">4.3.1.17</ecNumber>
    </recommendedName>
</protein>
<dbReference type="InterPro" id="IPR036052">
    <property type="entry name" value="TrpB-like_PALP_sf"/>
</dbReference>
<comment type="catalytic activity">
    <reaction evidence="6">
        <text>L-serine = pyruvate + NH4(+)</text>
        <dbReference type="Rhea" id="RHEA:19169"/>
        <dbReference type="ChEBI" id="CHEBI:15361"/>
        <dbReference type="ChEBI" id="CHEBI:28938"/>
        <dbReference type="ChEBI" id="CHEBI:33384"/>
        <dbReference type="EC" id="4.3.1.17"/>
    </reaction>
</comment>